<keyword evidence="3" id="KW-0547">Nucleotide-binding</keyword>
<dbReference type="InterPro" id="IPR017871">
    <property type="entry name" value="ABC_transporter-like_CS"/>
</dbReference>
<organism evidence="6">
    <name type="scientific">hydrocarbon metagenome</name>
    <dbReference type="NCBI Taxonomy" id="938273"/>
    <lineage>
        <taxon>unclassified sequences</taxon>
        <taxon>metagenomes</taxon>
        <taxon>ecological metagenomes</taxon>
    </lineage>
</organism>
<evidence type="ECO:0000259" key="5">
    <source>
        <dbReference type="PROSITE" id="PS50893"/>
    </source>
</evidence>
<dbReference type="CDD" id="cd03214">
    <property type="entry name" value="ABC_Iron-Siderophores_B12_Hemin"/>
    <property type="match status" value="1"/>
</dbReference>
<dbReference type="InterPro" id="IPR050153">
    <property type="entry name" value="Metal_Ion_Import_ABC"/>
</dbReference>
<evidence type="ECO:0000256" key="4">
    <source>
        <dbReference type="ARBA" id="ARBA00022840"/>
    </source>
</evidence>
<dbReference type="PROSITE" id="PS00211">
    <property type="entry name" value="ABC_TRANSPORTER_1"/>
    <property type="match status" value="1"/>
</dbReference>
<proteinExistence type="inferred from homology"/>
<dbReference type="SUPFAM" id="SSF52540">
    <property type="entry name" value="P-loop containing nucleoside triphosphate hydrolases"/>
    <property type="match status" value="1"/>
</dbReference>
<dbReference type="Gene3D" id="3.40.50.300">
    <property type="entry name" value="P-loop containing nucleotide triphosphate hydrolases"/>
    <property type="match status" value="1"/>
</dbReference>
<evidence type="ECO:0000256" key="2">
    <source>
        <dbReference type="ARBA" id="ARBA00022448"/>
    </source>
</evidence>
<dbReference type="EMBL" id="LNQE01001429">
    <property type="protein sequence ID" value="KUG17617.1"/>
    <property type="molecule type" value="Genomic_DNA"/>
</dbReference>
<gene>
    <name evidence="6" type="ORF">ASZ90_012681</name>
</gene>
<keyword evidence="2" id="KW-0813">Transport</keyword>
<evidence type="ECO:0000256" key="1">
    <source>
        <dbReference type="ARBA" id="ARBA00005417"/>
    </source>
</evidence>
<dbReference type="GO" id="GO:0016887">
    <property type="term" value="F:ATP hydrolysis activity"/>
    <property type="evidence" value="ECO:0007669"/>
    <property type="project" value="InterPro"/>
</dbReference>
<accession>A0A0W8F9X4</accession>
<dbReference type="InterPro" id="IPR027417">
    <property type="entry name" value="P-loop_NTPase"/>
</dbReference>
<protein>
    <submittedName>
        <fullName evidence="6">Vitamin b12 abc transporter, atpase component btud</fullName>
    </submittedName>
</protein>
<dbReference type="AlphaFoldDB" id="A0A0W8F9X4"/>
<dbReference type="PANTHER" id="PTHR42734">
    <property type="entry name" value="METAL TRANSPORT SYSTEM ATP-BINDING PROTEIN TM_0124-RELATED"/>
    <property type="match status" value="1"/>
</dbReference>
<dbReference type="PANTHER" id="PTHR42734:SF6">
    <property type="entry name" value="MOLYBDATE IMPORT ATP-BINDING PROTEIN MOLC"/>
    <property type="match status" value="1"/>
</dbReference>
<comment type="caution">
    <text evidence="6">The sequence shown here is derived from an EMBL/GenBank/DDBJ whole genome shotgun (WGS) entry which is preliminary data.</text>
</comment>
<dbReference type="FunFam" id="3.40.50.300:FF:000134">
    <property type="entry name" value="Iron-enterobactin ABC transporter ATP-binding protein"/>
    <property type="match status" value="1"/>
</dbReference>
<dbReference type="Pfam" id="PF00005">
    <property type="entry name" value="ABC_tran"/>
    <property type="match status" value="1"/>
</dbReference>
<reference evidence="6" key="1">
    <citation type="journal article" date="2015" name="Proc. Natl. Acad. Sci. U.S.A.">
        <title>Networks of energetic and metabolic interactions define dynamics in microbial communities.</title>
        <authorList>
            <person name="Embree M."/>
            <person name="Liu J.K."/>
            <person name="Al-Bassam M.M."/>
            <person name="Zengler K."/>
        </authorList>
    </citation>
    <scope>NUCLEOTIDE SEQUENCE</scope>
</reference>
<dbReference type="InterPro" id="IPR003593">
    <property type="entry name" value="AAA+_ATPase"/>
</dbReference>
<evidence type="ECO:0000313" key="6">
    <source>
        <dbReference type="EMBL" id="KUG17617.1"/>
    </source>
</evidence>
<dbReference type="PROSITE" id="PS50893">
    <property type="entry name" value="ABC_TRANSPORTER_2"/>
    <property type="match status" value="1"/>
</dbReference>
<dbReference type="SMART" id="SM00382">
    <property type="entry name" value="AAA"/>
    <property type="match status" value="1"/>
</dbReference>
<dbReference type="InterPro" id="IPR003439">
    <property type="entry name" value="ABC_transporter-like_ATP-bd"/>
</dbReference>
<dbReference type="GO" id="GO:0005524">
    <property type="term" value="F:ATP binding"/>
    <property type="evidence" value="ECO:0007669"/>
    <property type="project" value="UniProtKB-KW"/>
</dbReference>
<comment type="similarity">
    <text evidence="1">Belongs to the ABC transporter superfamily.</text>
</comment>
<feature type="domain" description="ABC transporter" evidence="5">
    <location>
        <begin position="3"/>
        <end position="238"/>
    </location>
</feature>
<keyword evidence="4" id="KW-0067">ATP-binding</keyword>
<evidence type="ECO:0000256" key="3">
    <source>
        <dbReference type="ARBA" id="ARBA00022741"/>
    </source>
</evidence>
<sequence>MKLILKDLEFGYSSQLILKKISMELRPSEMLGVIGPNGSGKSTLIQCIDGLLKPMNGSILLDGTDIKGISRKEMAKKIGYVPQTSSRSFFPSTVLDAVLMGRRPHLGWRSSGGDVKKAIKVLRLMGIENLAMNDINQLSGGQQQKVLIARALAQESSILLLDEPTSNLDIKHQLEVVEIIREMVVERGISAIMAVHDLNLASKYTDRIIMMKEGRIVDQGVPSEVLTQENIRSVYGVVAEVINNNGGSPHVIPVKAQSPK</sequence>
<name>A0A0W8F9X4_9ZZZZ</name>